<evidence type="ECO:0000313" key="2">
    <source>
        <dbReference type="Proteomes" id="UP000235672"/>
    </source>
</evidence>
<keyword evidence="2" id="KW-1185">Reference proteome</keyword>
<evidence type="ECO:0000313" key="1">
    <source>
        <dbReference type="EMBL" id="PMD13475.1"/>
    </source>
</evidence>
<accession>A0A2J6PHF1</accession>
<proteinExistence type="predicted"/>
<sequence>MGSCCAFCGIFCLRAKVGSSMNELDLMVVVEVPGRSLAVGEESWRLCKPSLGRVRHRRAAVFKAELEGVYCGSRARGTLPYFWC</sequence>
<dbReference type="AlphaFoldDB" id="A0A2J6PHF1"/>
<protein>
    <submittedName>
        <fullName evidence="1">Uncharacterized protein</fullName>
    </submittedName>
</protein>
<gene>
    <name evidence="1" type="ORF">NA56DRAFT_423106</name>
</gene>
<dbReference type="EMBL" id="KZ613531">
    <property type="protein sequence ID" value="PMD13475.1"/>
    <property type="molecule type" value="Genomic_DNA"/>
</dbReference>
<reference evidence="1 2" key="1">
    <citation type="submission" date="2016-05" db="EMBL/GenBank/DDBJ databases">
        <title>A degradative enzymes factory behind the ericoid mycorrhizal symbiosis.</title>
        <authorList>
            <consortium name="DOE Joint Genome Institute"/>
            <person name="Martino E."/>
            <person name="Morin E."/>
            <person name="Grelet G."/>
            <person name="Kuo A."/>
            <person name="Kohler A."/>
            <person name="Daghino S."/>
            <person name="Barry K."/>
            <person name="Choi C."/>
            <person name="Cichocki N."/>
            <person name="Clum A."/>
            <person name="Copeland A."/>
            <person name="Hainaut M."/>
            <person name="Haridas S."/>
            <person name="Labutti K."/>
            <person name="Lindquist E."/>
            <person name="Lipzen A."/>
            <person name="Khouja H.-R."/>
            <person name="Murat C."/>
            <person name="Ohm R."/>
            <person name="Olson A."/>
            <person name="Spatafora J."/>
            <person name="Veneault-Fourrey C."/>
            <person name="Henrissat B."/>
            <person name="Grigoriev I."/>
            <person name="Martin F."/>
            <person name="Perotto S."/>
        </authorList>
    </citation>
    <scope>NUCLEOTIDE SEQUENCE [LARGE SCALE GENOMIC DNA]</scope>
    <source>
        <strain evidence="1 2">UAMH 7357</strain>
    </source>
</reference>
<dbReference type="Proteomes" id="UP000235672">
    <property type="component" value="Unassembled WGS sequence"/>
</dbReference>
<name>A0A2J6PHF1_9HELO</name>
<organism evidence="1 2">
    <name type="scientific">Hyaloscypha hepaticicola</name>
    <dbReference type="NCBI Taxonomy" id="2082293"/>
    <lineage>
        <taxon>Eukaryota</taxon>
        <taxon>Fungi</taxon>
        <taxon>Dikarya</taxon>
        <taxon>Ascomycota</taxon>
        <taxon>Pezizomycotina</taxon>
        <taxon>Leotiomycetes</taxon>
        <taxon>Helotiales</taxon>
        <taxon>Hyaloscyphaceae</taxon>
        <taxon>Hyaloscypha</taxon>
    </lineage>
</organism>